<evidence type="ECO:0000256" key="2">
    <source>
        <dbReference type="ARBA" id="ARBA00022475"/>
    </source>
</evidence>
<evidence type="ECO:0000313" key="9">
    <source>
        <dbReference type="Proteomes" id="UP001500416"/>
    </source>
</evidence>
<feature type="transmembrane region" description="Helical" evidence="6">
    <location>
        <begin position="218"/>
        <end position="241"/>
    </location>
</feature>
<dbReference type="RefSeq" id="WP_343935260.1">
    <property type="nucleotide sequence ID" value="NZ_BAAABU010000008.1"/>
</dbReference>
<feature type="transmembrane region" description="Helical" evidence="6">
    <location>
        <begin position="84"/>
        <end position="106"/>
    </location>
</feature>
<dbReference type="InterPro" id="IPR020846">
    <property type="entry name" value="MFS_dom"/>
</dbReference>
<keyword evidence="9" id="KW-1185">Reference proteome</keyword>
<evidence type="ECO:0000256" key="6">
    <source>
        <dbReference type="SAM" id="Phobius"/>
    </source>
</evidence>
<organism evidence="8 9">
    <name type="scientific">Saccharothrix mutabilis subsp. mutabilis</name>
    <dbReference type="NCBI Taxonomy" id="66855"/>
    <lineage>
        <taxon>Bacteria</taxon>
        <taxon>Bacillati</taxon>
        <taxon>Actinomycetota</taxon>
        <taxon>Actinomycetes</taxon>
        <taxon>Pseudonocardiales</taxon>
        <taxon>Pseudonocardiaceae</taxon>
        <taxon>Saccharothrix</taxon>
    </lineage>
</organism>
<gene>
    <name evidence="8" type="ORF">GCM10010492_38890</name>
</gene>
<dbReference type="EMBL" id="BAAABU010000008">
    <property type="protein sequence ID" value="GAA0236137.1"/>
    <property type="molecule type" value="Genomic_DNA"/>
</dbReference>
<dbReference type="PANTHER" id="PTHR23513">
    <property type="entry name" value="INTEGRAL MEMBRANE EFFLUX PROTEIN-RELATED"/>
    <property type="match status" value="1"/>
</dbReference>
<feature type="transmembrane region" description="Helical" evidence="6">
    <location>
        <begin position="338"/>
        <end position="361"/>
    </location>
</feature>
<feature type="transmembrane region" description="Helical" evidence="6">
    <location>
        <begin position="153"/>
        <end position="173"/>
    </location>
</feature>
<accession>A0ABN0U254</accession>
<dbReference type="PANTHER" id="PTHR23513:SF11">
    <property type="entry name" value="STAPHYLOFERRIN A TRANSPORTER"/>
    <property type="match status" value="1"/>
</dbReference>
<reference evidence="8 9" key="1">
    <citation type="journal article" date="2019" name="Int. J. Syst. Evol. Microbiol.">
        <title>The Global Catalogue of Microorganisms (GCM) 10K type strain sequencing project: providing services to taxonomists for standard genome sequencing and annotation.</title>
        <authorList>
            <consortium name="The Broad Institute Genomics Platform"/>
            <consortium name="The Broad Institute Genome Sequencing Center for Infectious Disease"/>
            <person name="Wu L."/>
            <person name="Ma J."/>
        </authorList>
    </citation>
    <scope>NUCLEOTIDE SEQUENCE [LARGE SCALE GENOMIC DNA]</scope>
    <source>
        <strain evidence="8 9">JCM 3380</strain>
    </source>
</reference>
<dbReference type="SUPFAM" id="SSF103473">
    <property type="entry name" value="MFS general substrate transporter"/>
    <property type="match status" value="1"/>
</dbReference>
<dbReference type="Gene3D" id="1.20.1250.20">
    <property type="entry name" value="MFS general substrate transporter like domains"/>
    <property type="match status" value="1"/>
</dbReference>
<proteinExistence type="predicted"/>
<evidence type="ECO:0000256" key="3">
    <source>
        <dbReference type="ARBA" id="ARBA00022692"/>
    </source>
</evidence>
<dbReference type="Proteomes" id="UP001500416">
    <property type="component" value="Unassembled WGS sequence"/>
</dbReference>
<keyword evidence="3 6" id="KW-0812">Transmembrane</keyword>
<keyword evidence="5 6" id="KW-0472">Membrane</keyword>
<feature type="domain" description="Major facilitator superfamily (MFS) profile" evidence="7">
    <location>
        <begin position="1"/>
        <end position="396"/>
    </location>
</feature>
<dbReference type="InterPro" id="IPR036259">
    <property type="entry name" value="MFS_trans_sf"/>
</dbReference>
<keyword evidence="4 6" id="KW-1133">Transmembrane helix</keyword>
<dbReference type="PROSITE" id="PS50850">
    <property type="entry name" value="MFS"/>
    <property type="match status" value="1"/>
</dbReference>
<feature type="transmembrane region" description="Helical" evidence="6">
    <location>
        <begin position="373"/>
        <end position="391"/>
    </location>
</feature>
<feature type="transmembrane region" description="Helical" evidence="6">
    <location>
        <begin position="112"/>
        <end position="132"/>
    </location>
</feature>
<feature type="transmembrane region" description="Helical" evidence="6">
    <location>
        <begin position="48"/>
        <end position="72"/>
    </location>
</feature>
<evidence type="ECO:0000256" key="5">
    <source>
        <dbReference type="ARBA" id="ARBA00023136"/>
    </source>
</evidence>
<sequence length="411" mass="41274">MPVIPLLRDPAFRRYFVARTSSHLGDGLIAIALLFGALRLGASPTEVGLVLLAGRLPVVVFTIAGGVVGDLVSRRAVMLAADVVRCASQGLTAALLITGTAALWHLAALQAVAGAATAFFTPAAAGLVADVVPATQRRQANALVNAAQNAATLVAPVVSATLVATIGAGASFAVDAATFAVSAVALATLKVPIQPVSPRPALLDAVRHGWRDFRARPWLQATTVQVAVINGVCISPFLVLGPIIADQRLGGPLAWALIGNGYAVGALLGSTVALRWRPRHPLRVAVAIPVALAPLLVLLAAGAPVAVLVAAAVPAGVQSALHAVLTDTARQVHIPADLVARATGFSTVVGLAAAPLGMALAGPAAERVGAGHVLLAGALVAVLSAPAALAVRSVRRLPAGAEPVVTTLDNP</sequence>
<name>A0ABN0U254_9PSEU</name>
<evidence type="ECO:0000313" key="8">
    <source>
        <dbReference type="EMBL" id="GAA0236137.1"/>
    </source>
</evidence>
<evidence type="ECO:0000256" key="1">
    <source>
        <dbReference type="ARBA" id="ARBA00004651"/>
    </source>
</evidence>
<dbReference type="Pfam" id="PF07690">
    <property type="entry name" value="MFS_1"/>
    <property type="match status" value="1"/>
</dbReference>
<evidence type="ECO:0000256" key="4">
    <source>
        <dbReference type="ARBA" id="ARBA00022989"/>
    </source>
</evidence>
<keyword evidence="2" id="KW-1003">Cell membrane</keyword>
<evidence type="ECO:0000259" key="7">
    <source>
        <dbReference type="PROSITE" id="PS50850"/>
    </source>
</evidence>
<dbReference type="InterPro" id="IPR011701">
    <property type="entry name" value="MFS"/>
</dbReference>
<feature type="transmembrane region" description="Helical" evidence="6">
    <location>
        <begin position="23"/>
        <end position="42"/>
    </location>
</feature>
<protein>
    <submittedName>
        <fullName evidence="8">MFS transporter</fullName>
    </submittedName>
</protein>
<feature type="transmembrane region" description="Helical" evidence="6">
    <location>
        <begin position="253"/>
        <end position="274"/>
    </location>
</feature>
<dbReference type="CDD" id="cd06173">
    <property type="entry name" value="MFS_MefA_like"/>
    <property type="match status" value="1"/>
</dbReference>
<comment type="caution">
    <text evidence="8">The sequence shown here is derived from an EMBL/GenBank/DDBJ whole genome shotgun (WGS) entry which is preliminary data.</text>
</comment>
<comment type="subcellular location">
    <subcellularLocation>
        <location evidence="1">Cell membrane</location>
        <topology evidence="1">Multi-pass membrane protein</topology>
    </subcellularLocation>
</comment>